<evidence type="ECO:0000313" key="2">
    <source>
        <dbReference type="Proteomes" id="UP000234681"/>
    </source>
</evidence>
<dbReference type="AlphaFoldDB" id="A6IUZ4"/>
<organism evidence="1 2">
    <name type="scientific">Rattus norvegicus</name>
    <name type="common">Rat</name>
    <dbReference type="NCBI Taxonomy" id="10116"/>
    <lineage>
        <taxon>Eukaryota</taxon>
        <taxon>Metazoa</taxon>
        <taxon>Chordata</taxon>
        <taxon>Craniata</taxon>
        <taxon>Vertebrata</taxon>
        <taxon>Euteleostomi</taxon>
        <taxon>Mammalia</taxon>
        <taxon>Eutheria</taxon>
        <taxon>Euarchontoglires</taxon>
        <taxon>Glires</taxon>
        <taxon>Rodentia</taxon>
        <taxon>Myomorpha</taxon>
        <taxon>Muroidea</taxon>
        <taxon>Muridae</taxon>
        <taxon>Murinae</taxon>
        <taxon>Rattus</taxon>
    </lineage>
</organism>
<name>A6IUZ4_RAT</name>
<sequence>MKNRPKILQISKNMEDVSRKPYENISKHQKSYVILICFLKYTIRHGGRGIKNVPQKPFRWRETTEETSHPRETSKYGCSKQLLAFN</sequence>
<reference evidence="1 2" key="1">
    <citation type="submission" date="2005-09" db="EMBL/GenBank/DDBJ databases">
        <authorList>
            <person name="Mural R.J."/>
            <person name="Li P.W."/>
            <person name="Adams M.D."/>
            <person name="Amanatides P.G."/>
            <person name="Baden-Tillson H."/>
            <person name="Barnstead M."/>
            <person name="Chin S.H."/>
            <person name="Dew I."/>
            <person name="Evans C.A."/>
            <person name="Ferriera S."/>
            <person name="Flanigan M."/>
            <person name="Fosler C."/>
            <person name="Glodek A."/>
            <person name="Gu Z."/>
            <person name="Holt R.A."/>
            <person name="Jennings D."/>
            <person name="Kraft C.L."/>
            <person name="Lu F."/>
            <person name="Nguyen T."/>
            <person name="Nusskern D.R."/>
            <person name="Pfannkoch C.M."/>
            <person name="Sitter C."/>
            <person name="Sutton G.G."/>
            <person name="Venter J.C."/>
            <person name="Wang Z."/>
            <person name="Woodage T."/>
            <person name="Zheng X.H."/>
            <person name="Zhong F."/>
        </authorList>
    </citation>
    <scope>NUCLEOTIDE SEQUENCE [LARGE SCALE GENOMIC DNA]</scope>
    <source>
        <strain>BN</strain>
        <strain evidence="2">Sprague-Dawley</strain>
    </source>
</reference>
<accession>A6IUZ4</accession>
<dbReference type="EMBL" id="CH473969">
    <property type="protein sequence ID" value="EDM07186.1"/>
    <property type="molecule type" value="Genomic_DNA"/>
</dbReference>
<dbReference type="Proteomes" id="UP000234681">
    <property type="component" value="Chromosome X"/>
</dbReference>
<evidence type="ECO:0000313" key="1">
    <source>
        <dbReference type="EMBL" id="EDM07186.1"/>
    </source>
</evidence>
<protein>
    <submittedName>
        <fullName evidence="1">RCG38089</fullName>
    </submittedName>
</protein>
<proteinExistence type="predicted"/>
<gene>
    <name evidence="1" type="ORF">rCG_38089</name>
</gene>